<keyword evidence="5" id="KW-1185">Reference proteome</keyword>
<dbReference type="SMART" id="SM00317">
    <property type="entry name" value="SET"/>
    <property type="match status" value="1"/>
</dbReference>
<reference evidence="6" key="2">
    <citation type="submission" date="2025-08" db="UniProtKB">
        <authorList>
            <consortium name="RefSeq"/>
        </authorList>
    </citation>
    <scope>IDENTIFICATION</scope>
    <source>
        <tissue evidence="6">Leaf</tissue>
    </source>
</reference>
<evidence type="ECO:0000256" key="2">
    <source>
        <dbReference type="ARBA" id="ARBA00022454"/>
    </source>
</evidence>
<dbReference type="InterPro" id="IPR046341">
    <property type="entry name" value="SET_dom_sf"/>
</dbReference>
<comment type="subcellular location">
    <subcellularLocation>
        <location evidence="1">Chromosome</location>
    </subcellularLocation>
</comment>
<proteinExistence type="predicted"/>
<evidence type="ECO:0000313" key="5">
    <source>
        <dbReference type="Proteomes" id="UP000694864"/>
    </source>
</evidence>
<sequence>MAPNPKIKKACNAMKLLGIQEAKVKLVLKNLLEAYDNKWDFIEAEDYKVLIDAIFEEEDLQATETKKKQEKKEIKKFVVINLTFSWFLVLKQTQPLVTKEEDEINEEEIPLNRRLRPKRGRGCDNNTSLSICSAISKKPNKDASKIQPEEEDEDDDELPPLKRYTRRSGERGLSMTVYNNASPSFSSRMSMDPEDEKDSEDGALIILNDEDEPNSDHKPLISDTGNCSAPMLEMEKPNTHVEERDRETEEILCITTTKDVPPSATAASVELASSTSGEAKICLTFAPATGETTNLCLPSMEAFRRAMEEKCLKSYKIVHPEFSVLGFMKDLCSCYVDMVNNSTNQSLETETVSKVGDESAAACTSMGLVVVPECEISSDGWRAINNVKDITVGEENVEIPWVNEINDETPSHFRYMPQNFVFQDAPVKFSLSSFSDEQSCSSSCIEDCLASAMPCNCAIAVDNLFAYTADGVIKEDFLEARISEARDQRKQVPEFCKECPLERAKKTEILEPCKGHLKRKAIKECWIKCGCTKRCGNRVVQRGIHNKLQVFFTPNGKGWGLRTLEKLPKGAFICEYIGEILTIPELYQRSFEDKLSFPVILDAHWGSEEWLEDDKALCLDGTNIARFLNHRCLDANLIEIPVYVETPDQHYYHLAFFTTRDIEAMEELTWDYGIDFDDDESLMKPFECLCGSRFCRNLKRSKRNKQIMNRA</sequence>
<dbReference type="Gene3D" id="1.10.8.850">
    <property type="entry name" value="Histone-lysine N methyltransferase , C-terminal domain-like"/>
    <property type="match status" value="1"/>
</dbReference>
<evidence type="ECO:0000313" key="6">
    <source>
        <dbReference type="RefSeq" id="XP_019094968.1"/>
    </source>
</evidence>
<protein>
    <submittedName>
        <fullName evidence="6">Probable inactive histone-lysine N-methyltransferase SUVR1</fullName>
    </submittedName>
</protein>
<gene>
    <name evidence="6" type="primary">LOC104761598</name>
</gene>
<dbReference type="Gene3D" id="2.170.270.10">
    <property type="entry name" value="SET domain"/>
    <property type="match status" value="1"/>
</dbReference>
<feature type="compositionally biased region" description="Polar residues" evidence="3">
    <location>
        <begin position="176"/>
        <end position="189"/>
    </location>
</feature>
<dbReference type="CDD" id="cd10538">
    <property type="entry name" value="SET_SETDB-like"/>
    <property type="match status" value="1"/>
</dbReference>
<feature type="compositionally biased region" description="Acidic residues" evidence="3">
    <location>
        <begin position="192"/>
        <end position="201"/>
    </location>
</feature>
<dbReference type="SUPFAM" id="SSF82199">
    <property type="entry name" value="SET domain"/>
    <property type="match status" value="1"/>
</dbReference>
<feature type="compositionally biased region" description="Basic and acidic residues" evidence="3">
    <location>
        <begin position="139"/>
        <end position="148"/>
    </location>
</feature>
<keyword evidence="2" id="KW-0158">Chromosome</keyword>
<feature type="domain" description="SET" evidence="4">
    <location>
        <begin position="546"/>
        <end position="673"/>
    </location>
</feature>
<dbReference type="InterPro" id="IPR043017">
    <property type="entry name" value="WIYLD_dom_sf"/>
</dbReference>
<evidence type="ECO:0000259" key="4">
    <source>
        <dbReference type="PROSITE" id="PS50280"/>
    </source>
</evidence>
<name>A0ABM1R7I0_CAMSA</name>
<dbReference type="InterPro" id="IPR007728">
    <property type="entry name" value="Pre-SET_dom"/>
</dbReference>
<dbReference type="Pfam" id="PF00856">
    <property type="entry name" value="SET"/>
    <property type="match status" value="1"/>
</dbReference>
<evidence type="ECO:0000256" key="3">
    <source>
        <dbReference type="SAM" id="MobiDB-lite"/>
    </source>
</evidence>
<dbReference type="Pfam" id="PF05033">
    <property type="entry name" value="Pre-SET"/>
    <property type="match status" value="1"/>
</dbReference>
<dbReference type="RefSeq" id="XP_019094968.1">
    <property type="nucleotide sequence ID" value="XM_019239423.1"/>
</dbReference>
<feature type="region of interest" description="Disordered" evidence="3">
    <location>
        <begin position="137"/>
        <end position="230"/>
    </location>
</feature>
<feature type="compositionally biased region" description="Acidic residues" evidence="3">
    <location>
        <begin position="149"/>
        <end position="158"/>
    </location>
</feature>
<dbReference type="GeneID" id="104761598"/>
<dbReference type="Pfam" id="PF10440">
    <property type="entry name" value="WIYLD"/>
    <property type="match status" value="1"/>
</dbReference>
<dbReference type="SMART" id="SM00468">
    <property type="entry name" value="PreSET"/>
    <property type="match status" value="1"/>
</dbReference>
<dbReference type="PROSITE" id="PS50280">
    <property type="entry name" value="SET"/>
    <property type="match status" value="1"/>
</dbReference>
<dbReference type="PROSITE" id="PS51580">
    <property type="entry name" value="SAM_MT43_3"/>
    <property type="match status" value="1"/>
</dbReference>
<evidence type="ECO:0000256" key="1">
    <source>
        <dbReference type="ARBA" id="ARBA00004286"/>
    </source>
</evidence>
<dbReference type="InterPro" id="IPR018848">
    <property type="entry name" value="WIYLD_domain"/>
</dbReference>
<dbReference type="InterPro" id="IPR025776">
    <property type="entry name" value="SUVR4/1/2"/>
</dbReference>
<dbReference type="Proteomes" id="UP000694864">
    <property type="component" value="Chromosome 3"/>
</dbReference>
<dbReference type="PANTHER" id="PTHR46450:SF1">
    <property type="entry name" value="INACTIVE HISTONE-LYSINE N-METHYLTRANSFERASE SUVR1-RELATED"/>
    <property type="match status" value="1"/>
</dbReference>
<reference evidence="5" key="1">
    <citation type="journal article" date="2014" name="Nat. Commun.">
        <title>The emerging biofuel crop Camelina sativa retains a highly undifferentiated hexaploid genome structure.</title>
        <authorList>
            <person name="Kagale S."/>
            <person name="Koh C."/>
            <person name="Nixon J."/>
            <person name="Bollina V."/>
            <person name="Clarke W.E."/>
            <person name="Tuteja R."/>
            <person name="Spillane C."/>
            <person name="Robinson S.J."/>
            <person name="Links M.G."/>
            <person name="Clarke C."/>
            <person name="Higgins E.E."/>
            <person name="Huebert T."/>
            <person name="Sharpe A.G."/>
            <person name="Parkin I.A."/>
        </authorList>
    </citation>
    <scope>NUCLEOTIDE SEQUENCE [LARGE SCALE GENOMIC DNA]</scope>
    <source>
        <strain evidence="5">cv. DH55</strain>
    </source>
</reference>
<organism evidence="5 6">
    <name type="scientific">Camelina sativa</name>
    <name type="common">False flax</name>
    <name type="synonym">Myagrum sativum</name>
    <dbReference type="NCBI Taxonomy" id="90675"/>
    <lineage>
        <taxon>Eukaryota</taxon>
        <taxon>Viridiplantae</taxon>
        <taxon>Streptophyta</taxon>
        <taxon>Embryophyta</taxon>
        <taxon>Tracheophyta</taxon>
        <taxon>Spermatophyta</taxon>
        <taxon>Magnoliopsida</taxon>
        <taxon>eudicotyledons</taxon>
        <taxon>Gunneridae</taxon>
        <taxon>Pentapetalae</taxon>
        <taxon>rosids</taxon>
        <taxon>malvids</taxon>
        <taxon>Brassicales</taxon>
        <taxon>Brassicaceae</taxon>
        <taxon>Camelineae</taxon>
        <taxon>Camelina</taxon>
    </lineage>
</organism>
<dbReference type="InterPro" id="IPR001214">
    <property type="entry name" value="SET_dom"/>
</dbReference>
<accession>A0ABM1R7I0</accession>
<dbReference type="PANTHER" id="PTHR46450">
    <property type="entry name" value="INACTIVE HISTONE-LYSINE N-METHYLTRANSFERASE SUVR1-RELATED"/>
    <property type="match status" value="1"/>
</dbReference>